<dbReference type="GO" id="GO:0046872">
    <property type="term" value="F:metal ion binding"/>
    <property type="evidence" value="ECO:0007669"/>
    <property type="project" value="UniProtKB-KW"/>
</dbReference>
<comment type="cofactor">
    <cofactor evidence="2">
        <name>a divalent metal cation</name>
        <dbReference type="ChEBI" id="CHEBI:60240"/>
    </cofactor>
</comment>
<evidence type="ECO:0000259" key="3">
    <source>
        <dbReference type="Pfam" id="PF12850"/>
    </source>
</evidence>
<feature type="domain" description="Calcineurin-like phosphoesterase" evidence="3">
    <location>
        <begin position="1"/>
        <end position="146"/>
    </location>
</feature>
<reference evidence="4 5" key="1">
    <citation type="submission" date="2019-03" db="EMBL/GenBank/DDBJ databases">
        <title>Genomic Encyclopedia of Type Strains, Phase IV (KMG-IV): sequencing the most valuable type-strain genomes for metagenomic binning, comparative biology and taxonomic classification.</title>
        <authorList>
            <person name="Goeker M."/>
        </authorList>
    </citation>
    <scope>NUCLEOTIDE SEQUENCE [LARGE SCALE GENOMIC DNA]</scope>
    <source>
        <strain evidence="4 5">DSM 20467</strain>
    </source>
</reference>
<keyword evidence="5" id="KW-1185">Reference proteome</keyword>
<evidence type="ECO:0000313" key="4">
    <source>
        <dbReference type="EMBL" id="TCS79706.1"/>
    </source>
</evidence>
<evidence type="ECO:0000256" key="2">
    <source>
        <dbReference type="RuleBase" id="RU362039"/>
    </source>
</evidence>
<dbReference type="GO" id="GO:0016787">
    <property type="term" value="F:hydrolase activity"/>
    <property type="evidence" value="ECO:0007669"/>
    <property type="project" value="UniProtKB-UniRule"/>
</dbReference>
<sequence length="160" mass="18189">MIMGVMSDSHGNTIAVKKAVEKAPHVDLWLHAGDYVQDAVYLEKITSVPVMKVAGNGDWNNTEVAEDEFFMVEGKKIWLTHGHKYQVKWGIDYLRELAQKNCADIIIFGHSHIYLEEYQEGRLFLNPGSVSLPRDGKEGSFAIINFSVDKNLFQVNRYTI</sequence>
<dbReference type="Pfam" id="PF12850">
    <property type="entry name" value="Metallophos_2"/>
    <property type="match status" value="1"/>
</dbReference>
<proteinExistence type="inferred from homology"/>
<organism evidence="4 5">
    <name type="scientific">Pectinatus cerevisiiphilus</name>
    <dbReference type="NCBI Taxonomy" id="86956"/>
    <lineage>
        <taxon>Bacteria</taxon>
        <taxon>Bacillati</taxon>
        <taxon>Bacillota</taxon>
        <taxon>Negativicutes</taxon>
        <taxon>Selenomonadales</taxon>
        <taxon>Selenomonadaceae</taxon>
        <taxon>Pectinatus</taxon>
    </lineage>
</organism>
<accession>A0A4R3K9J1</accession>
<dbReference type="SUPFAM" id="SSF56300">
    <property type="entry name" value="Metallo-dependent phosphatases"/>
    <property type="match status" value="1"/>
</dbReference>
<dbReference type="EC" id="3.1.4.-" evidence="2"/>
<dbReference type="Gene3D" id="3.60.21.10">
    <property type="match status" value="1"/>
</dbReference>
<keyword evidence="2" id="KW-0479">Metal-binding</keyword>
<name>A0A4R3K9J1_9FIRM</name>
<dbReference type="RefSeq" id="WP_132548796.1">
    <property type="nucleotide sequence ID" value="NZ_SMAA01000006.1"/>
</dbReference>
<dbReference type="InterPro" id="IPR029052">
    <property type="entry name" value="Metallo-depent_PP-like"/>
</dbReference>
<protein>
    <recommendedName>
        <fullName evidence="2">Phosphoesterase</fullName>
        <ecNumber evidence="2">3.1.4.-</ecNumber>
    </recommendedName>
</protein>
<dbReference type="AlphaFoldDB" id="A0A4R3K9J1"/>
<evidence type="ECO:0000256" key="1">
    <source>
        <dbReference type="ARBA" id="ARBA00008950"/>
    </source>
</evidence>
<dbReference type="NCBIfam" id="TIGR00040">
    <property type="entry name" value="yfcE"/>
    <property type="match status" value="1"/>
</dbReference>
<dbReference type="InterPro" id="IPR041802">
    <property type="entry name" value="MPP_YfcE"/>
</dbReference>
<gene>
    <name evidence="4" type="ORF">EDC37_106122</name>
</gene>
<dbReference type="PANTHER" id="PTHR11124">
    <property type="entry name" value="VACUOLAR SORTING PROTEIN VPS29"/>
    <property type="match status" value="1"/>
</dbReference>
<comment type="caution">
    <text evidence="4">The sequence shown here is derived from an EMBL/GenBank/DDBJ whole genome shotgun (WGS) entry which is preliminary data.</text>
</comment>
<comment type="similarity">
    <text evidence="1 2">Belongs to the metallophosphoesterase superfamily. YfcE family.</text>
</comment>
<evidence type="ECO:0000313" key="5">
    <source>
        <dbReference type="Proteomes" id="UP000295188"/>
    </source>
</evidence>
<dbReference type="CDD" id="cd00841">
    <property type="entry name" value="MPP_YfcE"/>
    <property type="match status" value="1"/>
</dbReference>
<dbReference type="InterPro" id="IPR000979">
    <property type="entry name" value="Phosphodiesterase_MJ0936/Vps29"/>
</dbReference>
<dbReference type="EMBL" id="SMAA01000006">
    <property type="protein sequence ID" value="TCS79706.1"/>
    <property type="molecule type" value="Genomic_DNA"/>
</dbReference>
<dbReference type="InterPro" id="IPR024654">
    <property type="entry name" value="Calcineurin-like_PHP_lpxH"/>
</dbReference>
<dbReference type="OrthoDB" id="9800565at2"/>
<dbReference type="Proteomes" id="UP000295188">
    <property type="component" value="Unassembled WGS sequence"/>
</dbReference>